<dbReference type="Pfam" id="PF04828">
    <property type="entry name" value="GFA"/>
    <property type="match status" value="1"/>
</dbReference>
<sequence>MSAEKLYTGSCLCGGIHYEVHGEIGPVIQCHCKRCRKANGTAFATNAPIQKADFKIVKGEALLKQFASTATTTRCFCQECGSPIMSIKAEAPETYRLRIGTLDTALEHQPTMHIYAAYKAERDHICDGLPQYDERP</sequence>
<evidence type="ECO:0000313" key="6">
    <source>
        <dbReference type="EMBL" id="KAF1024327.1"/>
    </source>
</evidence>
<protein>
    <submittedName>
        <fullName evidence="6">Glutathione-dependent formaldehyde-activating enzyme</fullName>
    </submittedName>
</protein>
<evidence type="ECO:0000256" key="1">
    <source>
        <dbReference type="ARBA" id="ARBA00005495"/>
    </source>
</evidence>
<reference evidence="7" key="1">
    <citation type="journal article" date="2020" name="MBio">
        <title>Horizontal gene transfer to a defensive symbiont with a reduced genome amongst a multipartite beetle microbiome.</title>
        <authorList>
            <person name="Waterworth S.C."/>
            <person name="Florez L.V."/>
            <person name="Rees E.R."/>
            <person name="Hertweck C."/>
            <person name="Kaltenpoth M."/>
            <person name="Kwan J.C."/>
        </authorList>
    </citation>
    <scope>NUCLEOTIDE SEQUENCE [LARGE SCALE GENOMIC DNA]</scope>
</reference>
<keyword evidence="4" id="KW-0456">Lyase</keyword>
<organism evidence="6 7">
    <name type="scientific">Acinetobacter bereziniae</name>
    <name type="common">Acinetobacter genomosp. 10</name>
    <dbReference type="NCBI Taxonomy" id="106648"/>
    <lineage>
        <taxon>Bacteria</taxon>
        <taxon>Pseudomonadati</taxon>
        <taxon>Pseudomonadota</taxon>
        <taxon>Gammaproteobacteria</taxon>
        <taxon>Moraxellales</taxon>
        <taxon>Moraxellaceae</taxon>
        <taxon>Acinetobacter</taxon>
    </lineage>
</organism>
<comment type="similarity">
    <text evidence="1">Belongs to the Gfa family.</text>
</comment>
<dbReference type="PANTHER" id="PTHR33337">
    <property type="entry name" value="GFA DOMAIN-CONTAINING PROTEIN"/>
    <property type="match status" value="1"/>
</dbReference>
<evidence type="ECO:0000259" key="5">
    <source>
        <dbReference type="PROSITE" id="PS51891"/>
    </source>
</evidence>
<evidence type="ECO:0000256" key="2">
    <source>
        <dbReference type="ARBA" id="ARBA00022723"/>
    </source>
</evidence>
<accession>A0A833PFC0</accession>
<dbReference type="InterPro" id="IPR011057">
    <property type="entry name" value="Mss4-like_sf"/>
</dbReference>
<comment type="caution">
    <text evidence="6">The sequence shown here is derived from an EMBL/GenBank/DDBJ whole genome shotgun (WGS) entry which is preliminary data.</text>
</comment>
<dbReference type="AlphaFoldDB" id="A0A833PFC0"/>
<dbReference type="EMBL" id="WNDP01000064">
    <property type="protein sequence ID" value="KAF1024327.1"/>
    <property type="molecule type" value="Genomic_DNA"/>
</dbReference>
<dbReference type="Gene3D" id="3.90.1590.10">
    <property type="entry name" value="glutathione-dependent formaldehyde- activating enzyme (gfa)"/>
    <property type="match status" value="1"/>
</dbReference>
<dbReference type="GO" id="GO:0046872">
    <property type="term" value="F:metal ion binding"/>
    <property type="evidence" value="ECO:0007669"/>
    <property type="project" value="UniProtKB-KW"/>
</dbReference>
<dbReference type="GO" id="GO:0016846">
    <property type="term" value="F:carbon-sulfur lyase activity"/>
    <property type="evidence" value="ECO:0007669"/>
    <property type="project" value="InterPro"/>
</dbReference>
<dbReference type="PANTHER" id="PTHR33337:SF40">
    <property type="entry name" value="CENP-V_GFA DOMAIN-CONTAINING PROTEIN-RELATED"/>
    <property type="match status" value="1"/>
</dbReference>
<dbReference type="SUPFAM" id="SSF51316">
    <property type="entry name" value="Mss4-like"/>
    <property type="match status" value="1"/>
</dbReference>
<dbReference type="PROSITE" id="PS51891">
    <property type="entry name" value="CENP_V_GFA"/>
    <property type="match status" value="1"/>
</dbReference>
<feature type="domain" description="CENP-V/GFA" evidence="5">
    <location>
        <begin position="7"/>
        <end position="133"/>
    </location>
</feature>
<proteinExistence type="inferred from homology"/>
<name>A0A833PFC0_ACIBZ</name>
<dbReference type="InterPro" id="IPR006913">
    <property type="entry name" value="CENP-V/GFA"/>
</dbReference>
<dbReference type="Proteomes" id="UP000490535">
    <property type="component" value="Unassembled WGS sequence"/>
</dbReference>
<evidence type="ECO:0000256" key="4">
    <source>
        <dbReference type="ARBA" id="ARBA00023239"/>
    </source>
</evidence>
<evidence type="ECO:0000256" key="3">
    <source>
        <dbReference type="ARBA" id="ARBA00022833"/>
    </source>
</evidence>
<keyword evidence="3" id="KW-0862">Zinc</keyword>
<keyword evidence="2" id="KW-0479">Metal-binding</keyword>
<evidence type="ECO:0000313" key="7">
    <source>
        <dbReference type="Proteomes" id="UP000490535"/>
    </source>
</evidence>
<gene>
    <name evidence="6" type="primary">gfa_1</name>
    <name evidence="6" type="ORF">GAK29_02621</name>
</gene>